<gene>
    <name evidence="7" type="primary">tgdA_1</name>
    <name evidence="7" type="ORF">GCM10009802_08320</name>
</gene>
<dbReference type="CDD" id="cd13399">
    <property type="entry name" value="Slt35-like"/>
    <property type="match status" value="1"/>
</dbReference>
<dbReference type="PANTHER" id="PTHR47053">
    <property type="entry name" value="MUREIN DD-ENDOPEPTIDASE MEPH-RELATED"/>
    <property type="match status" value="1"/>
</dbReference>
<dbReference type="InterPro" id="IPR051202">
    <property type="entry name" value="Peptidase_C40"/>
</dbReference>
<dbReference type="InterPro" id="IPR008258">
    <property type="entry name" value="Transglycosylase_SLT_dom_1"/>
</dbReference>
<dbReference type="Proteomes" id="UP001500443">
    <property type="component" value="Unassembled WGS sequence"/>
</dbReference>
<dbReference type="Gene3D" id="1.10.530.10">
    <property type="match status" value="1"/>
</dbReference>
<sequence>MNGAARAVLAALAAFIGLAMGVAVLAGSTEQAAGADDLPLNGAKVPDEYEHWVNAAGQLCDAVSAPLIAAQIDAESGWDPDAVSAAGAIGLSQFMPGTWETWGVDADGDGRADPRSGPDAIMSQGRYDCWLAEKVRGIAGDPTELMLAAYNAGPGAVEEHNGVPPYPETQAYVARIQQLITAYSRGATEPADEFGARVVQYARKQLGVPYSWGGGGVGGPGYGFAQGGGTKGFDCSSLVQYVVYQASQGRITLPRTSQEQVTTGKAISRDQLRPGDVIGFILNDGSYDHIGIYAGDGKMIHAPGTGDAVKISELDEPYYASKPQKYRRYG</sequence>
<feature type="signal peptide" evidence="5">
    <location>
        <begin position="1"/>
        <end position="26"/>
    </location>
</feature>
<proteinExistence type="inferred from homology"/>
<keyword evidence="2" id="KW-0645">Protease</keyword>
<comment type="similarity">
    <text evidence="1">Belongs to the peptidase C40 family.</text>
</comment>
<dbReference type="InterPro" id="IPR023346">
    <property type="entry name" value="Lysozyme-like_dom_sf"/>
</dbReference>
<feature type="chain" id="PRO_5047478248" evidence="5">
    <location>
        <begin position="27"/>
        <end position="330"/>
    </location>
</feature>
<accession>A0ABN2XHU0</accession>
<evidence type="ECO:0000256" key="1">
    <source>
        <dbReference type="ARBA" id="ARBA00007074"/>
    </source>
</evidence>
<name>A0ABN2XHU0_9ACTN</name>
<evidence type="ECO:0000259" key="6">
    <source>
        <dbReference type="PROSITE" id="PS51935"/>
    </source>
</evidence>
<keyword evidence="3" id="KW-0378">Hydrolase</keyword>
<evidence type="ECO:0000256" key="3">
    <source>
        <dbReference type="ARBA" id="ARBA00022801"/>
    </source>
</evidence>
<dbReference type="Gene3D" id="3.90.1720.10">
    <property type="entry name" value="endopeptidase domain like (from Nostoc punctiforme)"/>
    <property type="match status" value="1"/>
</dbReference>
<evidence type="ECO:0000313" key="7">
    <source>
        <dbReference type="EMBL" id="GAA2110933.1"/>
    </source>
</evidence>
<dbReference type="EMBL" id="BAAAPF010000010">
    <property type="protein sequence ID" value="GAA2110933.1"/>
    <property type="molecule type" value="Genomic_DNA"/>
</dbReference>
<dbReference type="Pfam" id="PF00877">
    <property type="entry name" value="NLPC_P60"/>
    <property type="match status" value="1"/>
</dbReference>
<evidence type="ECO:0000256" key="4">
    <source>
        <dbReference type="ARBA" id="ARBA00022807"/>
    </source>
</evidence>
<feature type="domain" description="NlpC/P60" evidence="6">
    <location>
        <begin position="192"/>
        <end position="330"/>
    </location>
</feature>
<evidence type="ECO:0000256" key="2">
    <source>
        <dbReference type="ARBA" id="ARBA00022670"/>
    </source>
</evidence>
<keyword evidence="4" id="KW-0788">Thiol protease</keyword>
<keyword evidence="8" id="KW-1185">Reference proteome</keyword>
<keyword evidence="5" id="KW-0732">Signal</keyword>
<evidence type="ECO:0000256" key="5">
    <source>
        <dbReference type="SAM" id="SignalP"/>
    </source>
</evidence>
<reference evidence="7 8" key="1">
    <citation type="journal article" date="2019" name="Int. J. Syst. Evol. Microbiol.">
        <title>The Global Catalogue of Microorganisms (GCM) 10K type strain sequencing project: providing services to taxonomists for standard genome sequencing and annotation.</title>
        <authorList>
            <consortium name="The Broad Institute Genomics Platform"/>
            <consortium name="The Broad Institute Genome Sequencing Center for Infectious Disease"/>
            <person name="Wu L."/>
            <person name="Ma J."/>
        </authorList>
    </citation>
    <scope>NUCLEOTIDE SEQUENCE [LARGE SCALE GENOMIC DNA]</scope>
    <source>
        <strain evidence="7 8">JCM 15481</strain>
    </source>
</reference>
<dbReference type="PROSITE" id="PS51935">
    <property type="entry name" value="NLPC_P60"/>
    <property type="match status" value="1"/>
</dbReference>
<dbReference type="InterPro" id="IPR038765">
    <property type="entry name" value="Papain-like_cys_pep_sf"/>
</dbReference>
<evidence type="ECO:0000313" key="8">
    <source>
        <dbReference type="Proteomes" id="UP001500443"/>
    </source>
</evidence>
<dbReference type="SUPFAM" id="SSF53955">
    <property type="entry name" value="Lysozyme-like"/>
    <property type="match status" value="1"/>
</dbReference>
<organism evidence="7 8">
    <name type="scientific">Streptomyces synnematoformans</name>
    <dbReference type="NCBI Taxonomy" id="415721"/>
    <lineage>
        <taxon>Bacteria</taxon>
        <taxon>Bacillati</taxon>
        <taxon>Actinomycetota</taxon>
        <taxon>Actinomycetes</taxon>
        <taxon>Kitasatosporales</taxon>
        <taxon>Streptomycetaceae</taxon>
        <taxon>Streptomyces</taxon>
    </lineage>
</organism>
<comment type="caution">
    <text evidence="7">The sequence shown here is derived from an EMBL/GenBank/DDBJ whole genome shotgun (WGS) entry which is preliminary data.</text>
</comment>
<dbReference type="InterPro" id="IPR000064">
    <property type="entry name" value="NLP_P60_dom"/>
</dbReference>
<dbReference type="RefSeq" id="WP_344287972.1">
    <property type="nucleotide sequence ID" value="NZ_BAAAPF010000010.1"/>
</dbReference>
<dbReference type="Pfam" id="PF01464">
    <property type="entry name" value="SLT"/>
    <property type="match status" value="1"/>
</dbReference>
<dbReference type="SUPFAM" id="SSF54001">
    <property type="entry name" value="Cysteine proteinases"/>
    <property type="match status" value="1"/>
</dbReference>
<protein>
    <submittedName>
        <fullName evidence="7">Transglycosylase TgdA</fullName>
    </submittedName>
</protein>
<dbReference type="PANTHER" id="PTHR47053:SF1">
    <property type="entry name" value="MUREIN DD-ENDOPEPTIDASE MEPH-RELATED"/>
    <property type="match status" value="1"/>
</dbReference>